<feature type="transmembrane region" description="Helical" evidence="1">
    <location>
        <begin position="149"/>
        <end position="166"/>
    </location>
</feature>
<dbReference type="EMBL" id="FLUO01000001">
    <property type="protein sequence ID" value="SBV97136.1"/>
    <property type="molecule type" value="Genomic_DNA"/>
</dbReference>
<protein>
    <submittedName>
        <fullName evidence="2">Protein AbrB</fullName>
    </submittedName>
</protein>
<feature type="transmembrane region" description="Helical" evidence="1">
    <location>
        <begin position="318"/>
        <end position="340"/>
    </location>
</feature>
<evidence type="ECO:0000256" key="1">
    <source>
        <dbReference type="SAM" id="Phobius"/>
    </source>
</evidence>
<organism evidence="2">
    <name type="scientific">uncultured Alphaproteobacteria bacterium</name>
    <dbReference type="NCBI Taxonomy" id="91750"/>
    <lineage>
        <taxon>Bacteria</taxon>
        <taxon>Pseudomonadati</taxon>
        <taxon>Pseudomonadota</taxon>
        <taxon>Alphaproteobacteria</taxon>
        <taxon>environmental samples</taxon>
    </lineage>
</organism>
<keyword evidence="1" id="KW-0812">Transmembrane</keyword>
<keyword evidence="1" id="KW-0472">Membrane</keyword>
<evidence type="ECO:0000313" key="2">
    <source>
        <dbReference type="EMBL" id="SBV97136.1"/>
    </source>
</evidence>
<dbReference type="Pfam" id="PF05145">
    <property type="entry name" value="AbrB"/>
    <property type="match status" value="1"/>
</dbReference>
<dbReference type="PIRSF" id="PIRSF038991">
    <property type="entry name" value="Protein_AbrB"/>
    <property type="match status" value="1"/>
</dbReference>
<keyword evidence="1" id="KW-1133">Transmembrane helix</keyword>
<sequence>MPASPSTRRQWLLLLVLTIAVTAVLRFVELPGALLLGPMASAIVLAVRGARLKVPPRAYLAAQAVVGTMMAGAVNPDILQSVAANLGVVVAVVFSTVAASGVVGWAMSRWHVLPGSTGIWGSSPGAASAMVVMAEEFGADVRIVAFMQYLRVLCVALSAAVIAHLVGEGDAPHLATDWFALAPPRVLAETAALAVGGFLLSRVLPVPSGAMLLPLAIGATLRGLGLIELALPQPILVFAFATVGWVVGLRFTGEILRTMAAKLPHMLVSILGLMGFCAGIAWILTRILGVDMLTAYLATSPGGADSIAIIAASADVDLAFVLTFQTMRLIIVIIVGPILARRVARAMGHLPKKS</sequence>
<feature type="transmembrane region" description="Helical" evidence="1">
    <location>
        <begin position="265"/>
        <end position="284"/>
    </location>
</feature>
<dbReference type="GO" id="GO:0016020">
    <property type="term" value="C:membrane"/>
    <property type="evidence" value="ECO:0007669"/>
    <property type="project" value="InterPro"/>
</dbReference>
<reference evidence="2" key="1">
    <citation type="submission" date="2016-04" db="EMBL/GenBank/DDBJ databases">
        <authorList>
            <person name="Evans L.H."/>
            <person name="Alamgir A."/>
            <person name="Owens N."/>
            <person name="Weber N.D."/>
            <person name="Virtaneva K."/>
            <person name="Barbian K."/>
            <person name="Babar A."/>
            <person name="Rosenke K."/>
        </authorList>
    </citation>
    <scope>NUCLEOTIDE SEQUENCE</scope>
    <source>
        <strain evidence="2">86</strain>
    </source>
</reference>
<name>A0A212JCH4_9PROT</name>
<dbReference type="InterPro" id="IPR017516">
    <property type="entry name" value="AbrB_dup"/>
</dbReference>
<dbReference type="PANTHER" id="PTHR38457">
    <property type="entry name" value="REGULATOR ABRB-RELATED"/>
    <property type="match status" value="1"/>
</dbReference>
<dbReference type="AlphaFoldDB" id="A0A212JCH4"/>
<feature type="transmembrane region" description="Helical" evidence="1">
    <location>
        <begin position="86"/>
        <end position="107"/>
    </location>
</feature>
<dbReference type="NCBIfam" id="TIGR03082">
    <property type="entry name" value="Gneg_AbrB_dup"/>
    <property type="match status" value="2"/>
</dbReference>
<proteinExistence type="predicted"/>
<feature type="transmembrane region" description="Helical" evidence="1">
    <location>
        <begin position="119"/>
        <end position="137"/>
    </location>
</feature>
<dbReference type="GO" id="GO:0010468">
    <property type="term" value="P:regulation of gene expression"/>
    <property type="evidence" value="ECO:0007669"/>
    <property type="project" value="InterPro"/>
</dbReference>
<gene>
    <name evidence="2" type="primary">abrB</name>
    <name evidence="2" type="ORF">KL86APRO_10848</name>
</gene>
<feature type="transmembrane region" description="Helical" evidence="1">
    <location>
        <begin position="235"/>
        <end position="253"/>
    </location>
</feature>
<accession>A0A212JCH4</accession>
<dbReference type="InterPro" id="IPR007820">
    <property type="entry name" value="AbrB_fam"/>
</dbReference>
<dbReference type="PANTHER" id="PTHR38457:SF1">
    <property type="entry name" value="REGULATOR ABRB-RELATED"/>
    <property type="match status" value="1"/>
</dbReference>